<evidence type="ECO:0000313" key="2">
    <source>
        <dbReference type="Proteomes" id="UP000492821"/>
    </source>
</evidence>
<feature type="compositionally biased region" description="Polar residues" evidence="1">
    <location>
        <begin position="307"/>
        <end position="316"/>
    </location>
</feature>
<proteinExistence type="predicted"/>
<accession>A0A7E4V7K2</accession>
<dbReference type="AlphaFoldDB" id="A0A7E4V7K2"/>
<dbReference type="Proteomes" id="UP000492821">
    <property type="component" value="Unassembled WGS sequence"/>
</dbReference>
<feature type="region of interest" description="Disordered" evidence="1">
    <location>
        <begin position="669"/>
        <end position="740"/>
    </location>
</feature>
<keyword evidence="2" id="KW-1185">Reference proteome</keyword>
<evidence type="ECO:0000256" key="1">
    <source>
        <dbReference type="SAM" id="MobiDB-lite"/>
    </source>
</evidence>
<feature type="compositionally biased region" description="Basic residues" evidence="1">
    <location>
        <begin position="678"/>
        <end position="691"/>
    </location>
</feature>
<sequence>MSSDLYALVDNDGEVYEVCLLTLSDVFTVVTDAPTIDAATTSLLQAAPPRALKGVIVINFTTFEDSRRSVEGLQKAGYTNIEAIDIFSLTFTSMIYDLPLNCAFGDVIFVCMWMDSSLYVHVLQKCENGWKVVLFHQSPITALCTYPSVGNVVLYESVTNDRKAYIRQLFPGKKLHWTTMAHPGLRFAIVRNRITKGNLKGYHVLPYCRHDLLVKFGTKRDSISLIHDVPPFTTSKEIDVGDAPFVEIRAGESGSSLVKTFNFKKTAFRTVLITVIIDKTLIPQVSLKTIVAREPDVPTSHGGSVDNAGSTPTSSKDLSKHSLNHPPTTLNRYVYLNKETTVTLFTPSGEIPVICDAFSPEDAVKALLKAAPPNTVKGVFILNDPGFENCRRPVEAVQKAGYTNIEVVETCAFAITSVIHNVPLQQTLGTTVFVFLGSDGDAFEPEVDVVSVLRKRENGWQVIQLDQSISSAVAEFPSAKAIVIHRATSTEKAALQKHFRGLQFHFKKTLPSCFITTFIRNRINGGDLGGYEVLPYCCYDLSVQFGDQSNTIRLTDHVPIFSKTQEAYVGDASTVEVYAYNEASDEKVLVKTFKFKSAAFRIASITVNVDKTLVPYVSLKTAVTLDVIKAVHLQTTPHKVPVPKPKPARFDRILKPVVSVEKTTNETVSLPMNNVTVKNKKSRSERRKQARRNALQNGTTDEAPKATEVPTSHDDGVDTTGSTTALPKEPSQLQLDPPPTTILTFTSDNRVLIKADETYTGVTQLLAYVRLEAGTAPIVGQQAFDALKTHPESVFYGITRLMATDFDPAHPDPSWRFKTSIDTDGKVLIHGGDNITTLPIVLFGLVVNSTLLYIKEHQKCEVTELGIRLPSGSVISDTDLNAVSERMRTKLVIVEDK</sequence>
<name>A0A7E4V7K2_PANRE</name>
<organism evidence="2 3">
    <name type="scientific">Panagrellus redivivus</name>
    <name type="common">Microworm</name>
    <dbReference type="NCBI Taxonomy" id="6233"/>
    <lineage>
        <taxon>Eukaryota</taxon>
        <taxon>Metazoa</taxon>
        <taxon>Ecdysozoa</taxon>
        <taxon>Nematoda</taxon>
        <taxon>Chromadorea</taxon>
        <taxon>Rhabditida</taxon>
        <taxon>Tylenchina</taxon>
        <taxon>Panagrolaimomorpha</taxon>
        <taxon>Panagrolaimoidea</taxon>
        <taxon>Panagrolaimidae</taxon>
        <taxon>Panagrellus</taxon>
    </lineage>
</organism>
<dbReference type="WBParaSite" id="Pan_g17141.t1">
    <property type="protein sequence ID" value="Pan_g17141.t1"/>
    <property type="gene ID" value="Pan_g17141"/>
</dbReference>
<feature type="region of interest" description="Disordered" evidence="1">
    <location>
        <begin position="296"/>
        <end position="322"/>
    </location>
</feature>
<evidence type="ECO:0000313" key="3">
    <source>
        <dbReference type="WBParaSite" id="Pan_g17141.t1"/>
    </source>
</evidence>
<reference evidence="2" key="1">
    <citation type="journal article" date="2013" name="Genetics">
        <title>The draft genome and transcriptome of Panagrellus redivivus are shaped by the harsh demands of a free-living lifestyle.</title>
        <authorList>
            <person name="Srinivasan J."/>
            <person name="Dillman A.R."/>
            <person name="Macchietto M.G."/>
            <person name="Heikkinen L."/>
            <person name="Lakso M."/>
            <person name="Fracchia K.M."/>
            <person name="Antoshechkin I."/>
            <person name="Mortazavi A."/>
            <person name="Wong G."/>
            <person name="Sternberg P.W."/>
        </authorList>
    </citation>
    <scope>NUCLEOTIDE SEQUENCE [LARGE SCALE GENOMIC DNA]</scope>
    <source>
        <strain evidence="2">MT8872</strain>
    </source>
</reference>
<reference evidence="3" key="2">
    <citation type="submission" date="2020-10" db="UniProtKB">
        <authorList>
            <consortium name="WormBaseParasite"/>
        </authorList>
    </citation>
    <scope>IDENTIFICATION</scope>
</reference>
<protein>
    <submittedName>
        <fullName evidence="3">LLGL domain-containing protein</fullName>
    </submittedName>
</protein>